<reference evidence="1 2" key="1">
    <citation type="journal article" date="2014" name="Nat. Genet.">
        <title>Genome and transcriptome of the porcine whipworm Trichuris suis.</title>
        <authorList>
            <person name="Jex A.R."/>
            <person name="Nejsum P."/>
            <person name="Schwarz E.M."/>
            <person name="Hu L."/>
            <person name="Young N.D."/>
            <person name="Hall R.S."/>
            <person name="Korhonen P.K."/>
            <person name="Liao S."/>
            <person name="Thamsborg S."/>
            <person name="Xia J."/>
            <person name="Xu P."/>
            <person name="Wang S."/>
            <person name="Scheerlinck J.P."/>
            <person name="Hofmann A."/>
            <person name="Sternberg P.W."/>
            <person name="Wang J."/>
            <person name="Gasser R.B."/>
        </authorList>
    </citation>
    <scope>NUCLEOTIDE SEQUENCE [LARGE SCALE GENOMIC DNA]</scope>
    <source>
        <strain evidence="1">DCEP-RM93M</strain>
    </source>
</reference>
<protein>
    <submittedName>
        <fullName evidence="1">Uncharacterized protein</fullName>
    </submittedName>
</protein>
<dbReference type="Proteomes" id="UP000030764">
    <property type="component" value="Unassembled WGS sequence"/>
</dbReference>
<proteinExistence type="predicted"/>
<gene>
    <name evidence="1" type="ORF">M513_01782</name>
</gene>
<organism evidence="1 2">
    <name type="scientific">Trichuris suis</name>
    <name type="common">pig whipworm</name>
    <dbReference type="NCBI Taxonomy" id="68888"/>
    <lineage>
        <taxon>Eukaryota</taxon>
        <taxon>Metazoa</taxon>
        <taxon>Ecdysozoa</taxon>
        <taxon>Nematoda</taxon>
        <taxon>Enoplea</taxon>
        <taxon>Dorylaimia</taxon>
        <taxon>Trichinellida</taxon>
        <taxon>Trichuridae</taxon>
        <taxon>Trichuris</taxon>
    </lineage>
</organism>
<accession>A0A085MJ75</accession>
<dbReference type="AlphaFoldDB" id="A0A085MJ75"/>
<evidence type="ECO:0000313" key="2">
    <source>
        <dbReference type="Proteomes" id="UP000030764"/>
    </source>
</evidence>
<sequence length="80" mass="8883">MGRTGGFINSDRSAGRMRLPVFRSDHSKCHQCNMPCNLPPPPPPPQQVYREETEKQAVVTKKTKRACLLPPALKSKTAPV</sequence>
<keyword evidence="2" id="KW-1185">Reference proteome</keyword>
<evidence type="ECO:0000313" key="1">
    <source>
        <dbReference type="EMBL" id="KFD57271.1"/>
    </source>
</evidence>
<dbReference type="EMBL" id="KL363189">
    <property type="protein sequence ID" value="KFD57271.1"/>
    <property type="molecule type" value="Genomic_DNA"/>
</dbReference>
<name>A0A085MJ75_9BILA</name>